<dbReference type="EMBL" id="JAOQJU010000013">
    <property type="protein sequence ID" value="MCU6687067.1"/>
    <property type="molecule type" value="Genomic_DNA"/>
</dbReference>
<evidence type="ECO:0008006" key="3">
    <source>
        <dbReference type="Google" id="ProtNLM"/>
    </source>
</evidence>
<dbReference type="RefSeq" id="WP_158370576.1">
    <property type="nucleotide sequence ID" value="NZ_JAOQJU010000013.1"/>
</dbReference>
<sequence>MDNVIRLEFEKSLSGLAGYDFGLAVYYEQIEKKVNLEGKNILVFPDNVQRVASSFTQGLFAEIVKKIGYDGVEKKIEIRARTKELAYRIYEDLIF</sequence>
<evidence type="ECO:0000313" key="2">
    <source>
        <dbReference type="Proteomes" id="UP001652431"/>
    </source>
</evidence>
<comment type="caution">
    <text evidence="1">The sequence shown here is derived from an EMBL/GenBank/DDBJ whole genome shotgun (WGS) entry which is preliminary data.</text>
</comment>
<reference evidence="1 2" key="1">
    <citation type="journal article" date="2021" name="ISME Commun">
        <title>Automated analysis of genomic sequences facilitates high-throughput and comprehensive description of bacteria.</title>
        <authorList>
            <person name="Hitch T.C.A."/>
        </authorList>
    </citation>
    <scope>NUCLEOTIDE SEQUENCE [LARGE SCALE GENOMIC DNA]</scope>
    <source>
        <strain evidence="1 2">Sanger_03</strain>
    </source>
</reference>
<name>A0ABT2RNU1_9FIRM</name>
<proteinExistence type="predicted"/>
<keyword evidence="2" id="KW-1185">Reference proteome</keyword>
<organism evidence="1 2">
    <name type="scientific">Dorea acetigenes</name>
    <dbReference type="NCBI Taxonomy" id="2981787"/>
    <lineage>
        <taxon>Bacteria</taxon>
        <taxon>Bacillati</taxon>
        <taxon>Bacillota</taxon>
        <taxon>Clostridia</taxon>
        <taxon>Lachnospirales</taxon>
        <taxon>Lachnospiraceae</taxon>
        <taxon>Dorea</taxon>
    </lineage>
</organism>
<gene>
    <name evidence="1" type="ORF">OCV99_10995</name>
</gene>
<protein>
    <recommendedName>
        <fullName evidence="3">DUF4325 domain-containing protein</fullName>
    </recommendedName>
</protein>
<accession>A0ABT2RNU1</accession>
<dbReference type="Proteomes" id="UP001652431">
    <property type="component" value="Unassembled WGS sequence"/>
</dbReference>
<evidence type="ECO:0000313" key="1">
    <source>
        <dbReference type="EMBL" id="MCU6687067.1"/>
    </source>
</evidence>